<protein>
    <recommendedName>
        <fullName evidence="4">DUF2889 domain-containing protein</fullName>
    </recommendedName>
</protein>
<dbReference type="EMBL" id="LR746496">
    <property type="protein sequence ID" value="CAA7599800.1"/>
    <property type="molecule type" value="Genomic_DNA"/>
</dbReference>
<dbReference type="KEGG" id="aacx:DEACI_0429"/>
<dbReference type="AlphaFoldDB" id="A0A8S0X357"/>
<dbReference type="EMBL" id="CDGJ01000052">
    <property type="protein sequence ID" value="CEJ07366.1"/>
    <property type="molecule type" value="Genomic_DNA"/>
</dbReference>
<gene>
    <name evidence="1" type="ORF">DEACI_0429</name>
    <name evidence="2" type="ORF">DEACI_1829</name>
</gene>
<dbReference type="RefSeq" id="WP_240983563.1">
    <property type="nucleotide sequence ID" value="NZ_CDGJ01000052.1"/>
</dbReference>
<reference evidence="1" key="2">
    <citation type="submission" date="2020-01" db="EMBL/GenBank/DDBJ databases">
        <authorList>
            <person name="Hornung B."/>
        </authorList>
    </citation>
    <scope>NUCLEOTIDE SEQUENCE</scope>
    <source>
        <strain evidence="1">PacBioINE</strain>
    </source>
</reference>
<evidence type="ECO:0000313" key="1">
    <source>
        <dbReference type="EMBL" id="CAA7599800.1"/>
    </source>
</evidence>
<dbReference type="Proteomes" id="UP001071230">
    <property type="component" value="Unassembled WGS sequence"/>
</dbReference>
<dbReference type="InterPro" id="IPR021312">
    <property type="entry name" value="DUF2889"/>
</dbReference>
<dbReference type="Pfam" id="PF11136">
    <property type="entry name" value="DUF2889"/>
    <property type="match status" value="1"/>
</dbReference>
<keyword evidence="3" id="KW-1185">Reference proteome</keyword>
<dbReference type="Proteomes" id="UP000836597">
    <property type="component" value="Chromosome"/>
</dbReference>
<reference evidence="2" key="1">
    <citation type="submission" date="2014-11" db="EMBL/GenBank/DDBJ databases">
        <authorList>
            <person name="Hornung B.V."/>
        </authorList>
    </citation>
    <scope>NUCLEOTIDE SEQUENCE</scope>
    <source>
        <strain evidence="2">INE</strain>
    </source>
</reference>
<name>A0A8S0X357_9FIRM</name>
<sequence length="145" mass="16324">MHLFNRSIIVNVQSQDYKSAQVSGVFLDSHHELCLDFSVDLGTFEVTAATAEWRRAPHTDCAQVEKRAQGLVGLKLTHGVRKEIQKAVGQEQGCTHLMDLALECVKGFVQARFSLLRLTTPEPELSAYVEDYLKGSCYHFRRNKG</sequence>
<evidence type="ECO:0000313" key="2">
    <source>
        <dbReference type="EMBL" id="CEJ07366.1"/>
    </source>
</evidence>
<proteinExistence type="predicted"/>
<accession>A0A8S0X357</accession>
<organism evidence="1">
    <name type="scientific">Acididesulfobacillus acetoxydans</name>
    <dbReference type="NCBI Taxonomy" id="1561005"/>
    <lineage>
        <taxon>Bacteria</taxon>
        <taxon>Bacillati</taxon>
        <taxon>Bacillota</taxon>
        <taxon>Clostridia</taxon>
        <taxon>Eubacteriales</taxon>
        <taxon>Peptococcaceae</taxon>
        <taxon>Acididesulfobacillus</taxon>
    </lineage>
</organism>
<evidence type="ECO:0000313" key="3">
    <source>
        <dbReference type="Proteomes" id="UP001071230"/>
    </source>
</evidence>
<evidence type="ECO:0008006" key="4">
    <source>
        <dbReference type="Google" id="ProtNLM"/>
    </source>
</evidence>